<dbReference type="AlphaFoldDB" id="A0A8K0JEH8"/>
<dbReference type="PANTHER" id="PTHR43441">
    <property type="entry name" value="RIBOSOMAL-PROTEIN-SERINE ACETYLTRANSFERASE"/>
    <property type="match status" value="1"/>
</dbReference>
<dbReference type="GO" id="GO:0008999">
    <property type="term" value="F:protein-N-terminal-alanine acetyltransferase activity"/>
    <property type="evidence" value="ECO:0007669"/>
    <property type="project" value="TreeGrafter"/>
</dbReference>
<keyword evidence="3" id="KW-1185">Reference proteome</keyword>
<dbReference type="PANTHER" id="PTHR43441:SF5">
    <property type="entry name" value="FAMILY ACETYLTRANSFERASE, PUTATIVE-RELATED"/>
    <property type="match status" value="1"/>
</dbReference>
<feature type="region of interest" description="Disordered" evidence="1">
    <location>
        <begin position="1"/>
        <end position="25"/>
    </location>
</feature>
<protein>
    <recommendedName>
        <fullName evidence="4">N-acetyltransferase domain-containing protein</fullName>
    </recommendedName>
</protein>
<feature type="compositionally biased region" description="Low complexity" evidence="1">
    <location>
        <begin position="1"/>
        <end position="13"/>
    </location>
</feature>
<dbReference type="OrthoDB" id="41238at2759"/>
<feature type="region of interest" description="Disordered" evidence="1">
    <location>
        <begin position="279"/>
        <end position="299"/>
    </location>
</feature>
<dbReference type="Gene3D" id="3.40.630.30">
    <property type="match status" value="1"/>
</dbReference>
<proteinExistence type="predicted"/>
<dbReference type="Proteomes" id="UP000812966">
    <property type="component" value="Unassembled WGS sequence"/>
</dbReference>
<dbReference type="EMBL" id="JABELV010000234">
    <property type="protein sequence ID" value="KAG7527743.1"/>
    <property type="molecule type" value="Genomic_DNA"/>
</dbReference>
<evidence type="ECO:0000256" key="1">
    <source>
        <dbReference type="SAM" id="MobiDB-lite"/>
    </source>
</evidence>
<reference evidence="2" key="1">
    <citation type="submission" date="2020-04" db="EMBL/GenBank/DDBJ databases">
        <title>Analysis of mating type loci in Filobasidium floriforme.</title>
        <authorList>
            <person name="Nowrousian M."/>
        </authorList>
    </citation>
    <scope>NUCLEOTIDE SEQUENCE</scope>
    <source>
        <strain evidence="2">CBS 6242</strain>
    </source>
</reference>
<dbReference type="SUPFAM" id="SSF55729">
    <property type="entry name" value="Acyl-CoA N-acyltransferases (Nat)"/>
    <property type="match status" value="1"/>
</dbReference>
<feature type="compositionally biased region" description="Basic and acidic residues" evidence="1">
    <location>
        <begin position="136"/>
        <end position="145"/>
    </location>
</feature>
<comment type="caution">
    <text evidence="2">The sequence shown here is derived from an EMBL/GenBank/DDBJ whole genome shotgun (WGS) entry which is preliminary data.</text>
</comment>
<accession>A0A8K0JEH8</accession>
<feature type="region of interest" description="Disordered" evidence="1">
    <location>
        <begin position="127"/>
        <end position="157"/>
    </location>
</feature>
<gene>
    <name evidence="2" type="ORF">FFLO_06624</name>
</gene>
<name>A0A8K0JEH8_9TREE</name>
<dbReference type="InterPro" id="IPR051908">
    <property type="entry name" value="Ribosomal_N-acetyltransferase"/>
</dbReference>
<evidence type="ECO:0000313" key="2">
    <source>
        <dbReference type="EMBL" id="KAG7527743.1"/>
    </source>
</evidence>
<organism evidence="2 3">
    <name type="scientific">Filobasidium floriforme</name>
    <dbReference type="NCBI Taxonomy" id="5210"/>
    <lineage>
        <taxon>Eukaryota</taxon>
        <taxon>Fungi</taxon>
        <taxon>Dikarya</taxon>
        <taxon>Basidiomycota</taxon>
        <taxon>Agaricomycotina</taxon>
        <taxon>Tremellomycetes</taxon>
        <taxon>Filobasidiales</taxon>
        <taxon>Filobasidiaceae</taxon>
        <taxon>Filobasidium</taxon>
    </lineage>
</organism>
<dbReference type="InterPro" id="IPR016181">
    <property type="entry name" value="Acyl_CoA_acyltransferase"/>
</dbReference>
<dbReference type="GO" id="GO:1990189">
    <property type="term" value="F:protein N-terminal-serine acetyltransferase activity"/>
    <property type="evidence" value="ECO:0007669"/>
    <property type="project" value="TreeGrafter"/>
</dbReference>
<evidence type="ECO:0008006" key="4">
    <source>
        <dbReference type="Google" id="ProtNLM"/>
    </source>
</evidence>
<evidence type="ECO:0000313" key="3">
    <source>
        <dbReference type="Proteomes" id="UP000812966"/>
    </source>
</evidence>
<sequence>MTSNPSSPYLNNYTPPPPPSFPDPADCHPTTPYTSYDLNFAGGQIPSPEALRTDKVALLPFIPSLYAGKFYEELQEGDCKGVMRLMPYPRDMAAGLEELLQGVEVSMRGVEDNLLFAIFDLTRISKDNSENSSHSTDPEYSREDQDGTASPSLPLPPDHPPLECMAGIIAIFCDRKNLTGELGHIIILPKAQRTHVLSHAAGLLMHYALDFPYISTYDPALKKFVEPPSSSSTPSTTTRTPSKALGLRRLQWQAHVTNAASIRSAGRLGFQPEGIVRMHGTARGGDEEGRQGDGGGMSRSNWVGSITWKDWEAGGAGVVDGLVAR</sequence>